<evidence type="ECO:0000256" key="2">
    <source>
        <dbReference type="SAM" id="Phobius"/>
    </source>
</evidence>
<gene>
    <name evidence="3" type="ORF">BD324DRAFT_627325</name>
</gene>
<evidence type="ECO:0000313" key="4">
    <source>
        <dbReference type="Proteomes" id="UP000193218"/>
    </source>
</evidence>
<dbReference type="GO" id="GO:0006673">
    <property type="term" value="P:inositol phosphoceramide metabolic process"/>
    <property type="evidence" value="ECO:0007669"/>
    <property type="project" value="InterPro"/>
</dbReference>
<name>A0A1Y1UFN2_9TREE</name>
<feature type="transmembrane region" description="Helical" evidence="2">
    <location>
        <begin position="169"/>
        <end position="191"/>
    </location>
</feature>
<dbReference type="STRING" id="4999.A0A1Y1UFN2"/>
<dbReference type="RefSeq" id="XP_021870897.1">
    <property type="nucleotide sequence ID" value="XM_022015988.1"/>
</dbReference>
<dbReference type="GO" id="GO:0000139">
    <property type="term" value="C:Golgi membrane"/>
    <property type="evidence" value="ECO:0007669"/>
    <property type="project" value="TreeGrafter"/>
</dbReference>
<keyword evidence="2" id="KW-1133">Transmembrane helix</keyword>
<dbReference type="InParanoid" id="A0A1Y1UFN2"/>
<dbReference type="GeneID" id="33557797"/>
<dbReference type="FunCoup" id="A0A1Y1UFN2">
    <property type="interactions" value="28"/>
</dbReference>
<dbReference type="Pfam" id="PF08552">
    <property type="entry name" value="Kei1"/>
    <property type="match status" value="1"/>
</dbReference>
<feature type="transmembrane region" description="Helical" evidence="2">
    <location>
        <begin position="42"/>
        <end position="74"/>
    </location>
</feature>
<organism evidence="3 4">
    <name type="scientific">Kockovaella imperatae</name>
    <dbReference type="NCBI Taxonomy" id="4999"/>
    <lineage>
        <taxon>Eukaryota</taxon>
        <taxon>Fungi</taxon>
        <taxon>Dikarya</taxon>
        <taxon>Basidiomycota</taxon>
        <taxon>Agaricomycotina</taxon>
        <taxon>Tremellomycetes</taxon>
        <taxon>Tremellales</taxon>
        <taxon>Cuniculitremaceae</taxon>
        <taxon>Kockovaella</taxon>
    </lineage>
</organism>
<feature type="transmembrane region" description="Helical" evidence="2">
    <location>
        <begin position="86"/>
        <end position="106"/>
    </location>
</feature>
<dbReference type="EMBL" id="NBSH01000007">
    <property type="protein sequence ID" value="ORX36828.1"/>
    <property type="molecule type" value="Genomic_DNA"/>
</dbReference>
<keyword evidence="2" id="KW-0472">Membrane</keyword>
<evidence type="ECO:0000256" key="1">
    <source>
        <dbReference type="SAM" id="MobiDB-lite"/>
    </source>
</evidence>
<dbReference type="AlphaFoldDB" id="A0A1Y1UFN2"/>
<dbReference type="GO" id="GO:0070917">
    <property type="term" value="F:inositol phosphoceramide synthase regulator activity"/>
    <property type="evidence" value="ECO:0007669"/>
    <property type="project" value="InterPro"/>
</dbReference>
<evidence type="ECO:0000313" key="3">
    <source>
        <dbReference type="EMBL" id="ORX36828.1"/>
    </source>
</evidence>
<dbReference type="OrthoDB" id="3338076at2759"/>
<keyword evidence="4" id="KW-1185">Reference proteome</keyword>
<proteinExistence type="predicted"/>
<dbReference type="GO" id="GO:0070916">
    <property type="term" value="C:inositol phosphoceramide synthase complex"/>
    <property type="evidence" value="ECO:0007669"/>
    <property type="project" value="TreeGrafter"/>
</dbReference>
<reference evidence="3 4" key="1">
    <citation type="submission" date="2017-03" db="EMBL/GenBank/DDBJ databases">
        <title>Widespread Adenine N6-methylation of Active Genes in Fungi.</title>
        <authorList>
            <consortium name="DOE Joint Genome Institute"/>
            <person name="Mondo S.J."/>
            <person name="Dannebaum R.O."/>
            <person name="Kuo R.C."/>
            <person name="Louie K.B."/>
            <person name="Bewick A.J."/>
            <person name="Labutti K."/>
            <person name="Haridas S."/>
            <person name="Kuo A."/>
            <person name="Salamov A."/>
            <person name="Ahrendt S.R."/>
            <person name="Lau R."/>
            <person name="Bowen B.P."/>
            <person name="Lipzen A."/>
            <person name="Sullivan W."/>
            <person name="Andreopoulos W.B."/>
            <person name="Clum A."/>
            <person name="Lindquist E."/>
            <person name="Daum C."/>
            <person name="Northen T.R."/>
            <person name="Ramamoorthy G."/>
            <person name="Schmitz R.J."/>
            <person name="Gryganskyi A."/>
            <person name="Culley D."/>
            <person name="Magnuson J."/>
            <person name="James T.Y."/>
            <person name="O'Malley M.A."/>
            <person name="Stajich J.E."/>
            <person name="Spatafora J.W."/>
            <person name="Visel A."/>
            <person name="Grigoriev I.V."/>
        </authorList>
    </citation>
    <scope>NUCLEOTIDE SEQUENCE [LARGE SCALE GENOMIC DNA]</scope>
    <source>
        <strain evidence="3 4">NRRL Y-17943</strain>
    </source>
</reference>
<protein>
    <submittedName>
        <fullName evidence="3">Inositolphosphorylceramide synthase subunit Kei1-domain-containing protein</fullName>
    </submittedName>
</protein>
<dbReference type="PANTHER" id="PTHR28077:SF1">
    <property type="entry name" value="INOSITOL PHOSPHORYLCERAMIDE SYNTHASE REGULATORY SUBUNIT KEI1"/>
    <property type="match status" value="1"/>
</dbReference>
<dbReference type="InterPro" id="IPR013862">
    <property type="entry name" value="Kei1"/>
</dbReference>
<feature type="region of interest" description="Disordered" evidence="1">
    <location>
        <begin position="226"/>
        <end position="257"/>
    </location>
</feature>
<dbReference type="Proteomes" id="UP000193218">
    <property type="component" value="Unassembled WGS sequence"/>
</dbReference>
<feature type="compositionally biased region" description="Acidic residues" evidence="1">
    <location>
        <begin position="248"/>
        <end position="257"/>
    </location>
</feature>
<keyword evidence="2" id="KW-0812">Transmembrane</keyword>
<accession>A0A1Y1UFN2</accession>
<sequence length="257" mass="28614">MGLNLRRLRPEAVFDSFLGILDIKLGAEIILLFALINKVAGVYGFITIVVGGTFTQLAFYAYSIVTLFVLLWALKQVKAETSESTVLVAHLYTADHIVQSLFHYLFYYDYWYLQPHDGRRSINSRAQQDLIDLAVSRGEVSNPAGGGGDGQDGMRAALALEIWERERIFAIWTVILGFALKVYFIFVLYSYAAHLRSSTYHALPMTAQPRSAAGIQPKGTGLEGQRLVQSGAGGAGAPHRKQKNIGYVEDEEDFEWE</sequence>
<comment type="caution">
    <text evidence="3">The sequence shown here is derived from an EMBL/GenBank/DDBJ whole genome shotgun (WGS) entry which is preliminary data.</text>
</comment>
<dbReference type="PANTHER" id="PTHR28077">
    <property type="entry name" value="INOSITOL PHOSPHORYLCERAMIDE SYNTHASE REGULATORY SUBUNIT KEI1"/>
    <property type="match status" value="1"/>
</dbReference>